<dbReference type="EMBL" id="SWJQ01000573">
    <property type="protein sequence ID" value="TRZ12675.1"/>
    <property type="molecule type" value="Genomic_DNA"/>
</dbReference>
<proteinExistence type="predicted"/>
<reference evidence="1" key="1">
    <citation type="submission" date="2019-04" db="EMBL/GenBank/DDBJ databases">
        <title>Genome assembly of Zosterops borbonicus 15179.</title>
        <authorList>
            <person name="Leroy T."/>
            <person name="Anselmetti Y."/>
            <person name="Tilak M.-K."/>
            <person name="Nabholz B."/>
        </authorList>
    </citation>
    <scope>NUCLEOTIDE SEQUENCE</scope>
    <source>
        <strain evidence="1">HGM_15179</strain>
        <tissue evidence="1">Muscle</tissue>
    </source>
</reference>
<comment type="caution">
    <text evidence="1">The sequence shown here is derived from an EMBL/GenBank/DDBJ whole genome shotgun (WGS) entry which is preliminary data.</text>
</comment>
<name>A0A8K1G693_9PASS</name>
<dbReference type="AlphaFoldDB" id="A0A8K1G693"/>
<feature type="non-terminal residue" evidence="1">
    <location>
        <position position="98"/>
    </location>
</feature>
<sequence length="98" mass="10975">DKEQKYPPVIYLSLSLGRAALPDCCEELGKDGWDIKPSTSPGALVTSLMDFHCRILLCKVEKDISQCRTEALSRPFFLVEQHERTQQTAAFIRMAACG</sequence>
<accession>A0A8K1G693</accession>
<evidence type="ECO:0000313" key="2">
    <source>
        <dbReference type="Proteomes" id="UP000796761"/>
    </source>
</evidence>
<organism evidence="1 2">
    <name type="scientific">Zosterops borbonicus</name>
    <dbReference type="NCBI Taxonomy" id="364589"/>
    <lineage>
        <taxon>Eukaryota</taxon>
        <taxon>Metazoa</taxon>
        <taxon>Chordata</taxon>
        <taxon>Craniata</taxon>
        <taxon>Vertebrata</taxon>
        <taxon>Euteleostomi</taxon>
        <taxon>Archelosauria</taxon>
        <taxon>Archosauria</taxon>
        <taxon>Dinosauria</taxon>
        <taxon>Saurischia</taxon>
        <taxon>Theropoda</taxon>
        <taxon>Coelurosauria</taxon>
        <taxon>Aves</taxon>
        <taxon>Neognathae</taxon>
        <taxon>Neoaves</taxon>
        <taxon>Telluraves</taxon>
        <taxon>Australaves</taxon>
        <taxon>Passeriformes</taxon>
        <taxon>Sylvioidea</taxon>
        <taxon>Zosteropidae</taxon>
        <taxon>Zosterops</taxon>
    </lineage>
</organism>
<dbReference type="Proteomes" id="UP000796761">
    <property type="component" value="Unassembled WGS sequence"/>
</dbReference>
<protein>
    <submittedName>
        <fullName evidence="1">Uncharacterized protein</fullName>
    </submittedName>
</protein>
<gene>
    <name evidence="1" type="ORF">HGM15179_014434</name>
</gene>
<keyword evidence="2" id="KW-1185">Reference proteome</keyword>
<evidence type="ECO:0000313" key="1">
    <source>
        <dbReference type="EMBL" id="TRZ12675.1"/>
    </source>
</evidence>
<feature type="non-terminal residue" evidence="1">
    <location>
        <position position="1"/>
    </location>
</feature>